<evidence type="ECO:0000256" key="2">
    <source>
        <dbReference type="SAM" id="MobiDB-lite"/>
    </source>
</evidence>
<protein>
    <recommendedName>
        <fullName evidence="5">F-box domain-containing protein</fullName>
    </recommendedName>
</protein>
<accession>A0A8H5FYS3</accession>
<proteinExistence type="predicted"/>
<feature type="region of interest" description="Disordered" evidence="2">
    <location>
        <begin position="474"/>
        <end position="497"/>
    </location>
</feature>
<dbReference type="PANTHER" id="PTHR38926">
    <property type="entry name" value="F-BOX DOMAIN CONTAINING PROTEIN, EXPRESSED"/>
    <property type="match status" value="1"/>
</dbReference>
<dbReference type="Proteomes" id="UP000559256">
    <property type="component" value="Unassembled WGS sequence"/>
</dbReference>
<dbReference type="EMBL" id="JAACJM010000062">
    <property type="protein sequence ID" value="KAF5353712.1"/>
    <property type="molecule type" value="Genomic_DNA"/>
</dbReference>
<evidence type="ECO:0000313" key="4">
    <source>
        <dbReference type="Proteomes" id="UP000559256"/>
    </source>
</evidence>
<organism evidence="3 4">
    <name type="scientific">Tetrapyrgos nigripes</name>
    <dbReference type="NCBI Taxonomy" id="182062"/>
    <lineage>
        <taxon>Eukaryota</taxon>
        <taxon>Fungi</taxon>
        <taxon>Dikarya</taxon>
        <taxon>Basidiomycota</taxon>
        <taxon>Agaricomycotina</taxon>
        <taxon>Agaricomycetes</taxon>
        <taxon>Agaricomycetidae</taxon>
        <taxon>Agaricales</taxon>
        <taxon>Marasmiineae</taxon>
        <taxon>Marasmiaceae</taxon>
        <taxon>Tetrapyrgos</taxon>
    </lineage>
</organism>
<dbReference type="SUPFAM" id="SSF52047">
    <property type="entry name" value="RNI-like"/>
    <property type="match status" value="1"/>
</dbReference>
<evidence type="ECO:0000256" key="1">
    <source>
        <dbReference type="SAM" id="Coils"/>
    </source>
</evidence>
<feature type="coiled-coil region" evidence="1">
    <location>
        <begin position="27"/>
        <end position="54"/>
    </location>
</feature>
<keyword evidence="1" id="KW-0175">Coiled coil</keyword>
<dbReference type="InterPro" id="IPR032675">
    <property type="entry name" value="LRR_dom_sf"/>
</dbReference>
<dbReference type="AlphaFoldDB" id="A0A8H5FYS3"/>
<dbReference type="OrthoDB" id="2844577at2759"/>
<comment type="caution">
    <text evidence="3">The sequence shown here is derived from an EMBL/GenBank/DDBJ whole genome shotgun (WGS) entry which is preliminary data.</text>
</comment>
<evidence type="ECO:0000313" key="3">
    <source>
        <dbReference type="EMBL" id="KAF5353712.1"/>
    </source>
</evidence>
<name>A0A8H5FYS3_9AGAR</name>
<gene>
    <name evidence="3" type="ORF">D9758_008678</name>
</gene>
<evidence type="ECO:0008006" key="5">
    <source>
        <dbReference type="Google" id="ProtNLM"/>
    </source>
</evidence>
<sequence>MSDFAHLLDEYLSGRQTELGYISSAVHASFQSRLEEEEARIAELSSQVWQLQVEIKRRQHVAAKLKNVLAPIKRVPQEIMAEIFLRYIESGPHCFSSNMRNARLYDMSPSAVFLSQICSRWRGIVHGDPRLWSRLHLRFDIASYLQKVPPKKVIVSWLQRSGSLPIHFSIRISRDQGPYWYSDGALKDSYLDFLVRFSGRLQSLELDTHKRFIQKLFQKARFSLPALEEIIIGKLNIPFSIDPTTMRTIGSVLRKSTKIAKIQFFVRLEHQFPVPTSALEVFPFTQSHQITTLRLEISGLNDSLILRNIMCSCPQLETCEIAHIHGLPEVVGQLLLPSTELSHLRRLSLQFINDSSVQFLSGLHLPALEELRLDSCPDTVLDHLTALHERASFPLRKLDLIADSIGDTLDLVSFLKRIPTLEILILNESGVNVPQLCQHLQATADRKVPVPNLKKLSFLGGSCIPWVLVGSEDDNKVDSDDDDEDDEGIGEGKEKVGLNTEHEEEVKLVSDMALSRWRPYPRDQDVDDEGNGLIKWPVAKMTMGMELVVYNNKRVIRFLQSKLEECVKEGMPLDVYM</sequence>
<dbReference type="Gene3D" id="3.80.10.10">
    <property type="entry name" value="Ribonuclease Inhibitor"/>
    <property type="match status" value="1"/>
</dbReference>
<feature type="compositionally biased region" description="Acidic residues" evidence="2">
    <location>
        <begin position="479"/>
        <end position="489"/>
    </location>
</feature>
<dbReference type="PANTHER" id="PTHR38926:SF2">
    <property type="entry name" value="F-BOX_LRR-REPEAT PROTEIN 21-RELATED"/>
    <property type="match status" value="1"/>
</dbReference>
<keyword evidence="4" id="KW-1185">Reference proteome</keyword>
<reference evidence="3 4" key="1">
    <citation type="journal article" date="2020" name="ISME J.">
        <title>Uncovering the hidden diversity of litter-decomposition mechanisms in mushroom-forming fungi.</title>
        <authorList>
            <person name="Floudas D."/>
            <person name="Bentzer J."/>
            <person name="Ahren D."/>
            <person name="Johansson T."/>
            <person name="Persson P."/>
            <person name="Tunlid A."/>
        </authorList>
    </citation>
    <scope>NUCLEOTIDE SEQUENCE [LARGE SCALE GENOMIC DNA]</scope>
    <source>
        <strain evidence="3 4">CBS 291.85</strain>
    </source>
</reference>